<dbReference type="PANTHER" id="PTHR19302">
    <property type="entry name" value="GAMMA TUBULIN COMPLEX PROTEIN"/>
    <property type="match status" value="1"/>
</dbReference>
<evidence type="ECO:0000313" key="10">
    <source>
        <dbReference type="EMBL" id="EPT01596.1"/>
    </source>
</evidence>
<accession>S8FJL3</accession>
<evidence type="ECO:0000256" key="6">
    <source>
        <dbReference type="RuleBase" id="RU363050"/>
    </source>
</evidence>
<name>S8FJL3_FOMSC</name>
<gene>
    <name evidence="10" type="ORF">FOMPIDRAFT_1144950</name>
</gene>
<comment type="similarity">
    <text evidence="2 6">Belongs to the TUBGCP family.</text>
</comment>
<dbReference type="Pfam" id="PF04130">
    <property type="entry name" value="GCP_C_terminal"/>
    <property type="match status" value="1"/>
</dbReference>
<dbReference type="GO" id="GO:0000278">
    <property type="term" value="P:mitotic cell cycle"/>
    <property type="evidence" value="ECO:0007669"/>
    <property type="project" value="TreeGrafter"/>
</dbReference>
<dbReference type="GO" id="GO:0000922">
    <property type="term" value="C:spindle pole"/>
    <property type="evidence" value="ECO:0007669"/>
    <property type="project" value="InterPro"/>
</dbReference>
<dbReference type="GO" id="GO:0000930">
    <property type="term" value="C:gamma-tubulin complex"/>
    <property type="evidence" value="ECO:0007669"/>
    <property type="project" value="UniProtKB-ARBA"/>
</dbReference>
<dbReference type="HOGENOM" id="CLU_009597_0_0_1"/>
<feature type="region of interest" description="Disordered" evidence="7">
    <location>
        <begin position="520"/>
        <end position="559"/>
    </location>
</feature>
<dbReference type="Proteomes" id="UP000015241">
    <property type="component" value="Unassembled WGS sequence"/>
</dbReference>
<sequence length="754" mass="83294">MIAEVLLVLAGHSSSLFPTDHHVHPAFSPLLHPGERQCLESLGQIASRYRKIKAACSALSRSQSRYIAALCATLNQILKDDYENLVVETEAKVLRRDPNLVASGSFVPLSSIRATFSEWDAPLAALEALFDELQSQTTWHPGPLIDLLQKRSHTGIHRIASIHARLCEAVQRVWMAQLQAFLIHGTVTEKEPLADQNYSLLEGAVPSCLSALSRESIAYVGRAIGTVKAARWERQFPRELALEHSKILEGVLPQEQYAFDRTIADIRTTVSEWLWLNVLTQKDVDVAVESLANYFLLRNGEFALSLIREIERLKVSRLTGRAGPTTMIREQDLHLALLRASLGTTAQQDPSLTHLRFRLPSGPLRPLLPSLATGPAKDLSASLSTVEATSFDDLLLGTPLILTYSVSWPLDLFLHPSDLQIYGALFAYLSALRKTHTRIHTCWTSLSNAQRARRRWTGLGEGGTVEDLEVRTELLRCGWGVVREMSWFLDTLLGYIMTDVVDVEFRRLKGILLEKASRIGQQSTGTQPAQPDTAAQPVPGAAHSSSTLPASTSGHSHYSTAAPSQLDFSTLRSIHTTYLERLLTGSLLSNPALTAIIRGILEICERFVAQAERWGGDILPALLFEGSLAEGGDRVGEMVKERQAVVAELNDTLRSLLRSFYEQLSLSTTQQPLTSVTDASKSMTQNASMANASSFHAFVRPKRGKHLAGHEEVRRHVERLLLRLDFNDGFSKPTINVMVPASETEEILKQGGLA</sequence>
<feature type="compositionally biased region" description="Polar residues" evidence="7">
    <location>
        <begin position="543"/>
        <end position="559"/>
    </location>
</feature>
<feature type="domain" description="Gamma tubulin complex component protein N-terminal" evidence="9">
    <location>
        <begin position="2"/>
        <end position="275"/>
    </location>
</feature>
<comment type="subcellular location">
    <subcellularLocation>
        <location evidence="1 6">Cytoplasm</location>
        <location evidence="1 6">Cytoskeleton</location>
        <location evidence="1 6">Microtubule organizing center</location>
    </subcellularLocation>
</comment>
<proteinExistence type="inferred from homology"/>
<dbReference type="Pfam" id="PF17681">
    <property type="entry name" value="GCP_N_terminal"/>
    <property type="match status" value="1"/>
</dbReference>
<dbReference type="GO" id="GO:0043015">
    <property type="term" value="F:gamma-tubulin binding"/>
    <property type="evidence" value="ECO:0007669"/>
    <property type="project" value="InterPro"/>
</dbReference>
<dbReference type="EMBL" id="KE504141">
    <property type="protein sequence ID" value="EPT01596.1"/>
    <property type="molecule type" value="Genomic_DNA"/>
</dbReference>
<dbReference type="GO" id="GO:0005816">
    <property type="term" value="C:spindle pole body"/>
    <property type="evidence" value="ECO:0007669"/>
    <property type="project" value="UniProtKB-ARBA"/>
</dbReference>
<dbReference type="GO" id="GO:0005874">
    <property type="term" value="C:microtubule"/>
    <property type="evidence" value="ECO:0007669"/>
    <property type="project" value="UniProtKB-KW"/>
</dbReference>
<dbReference type="GO" id="GO:0051011">
    <property type="term" value="F:microtubule minus-end binding"/>
    <property type="evidence" value="ECO:0007669"/>
    <property type="project" value="TreeGrafter"/>
</dbReference>
<evidence type="ECO:0000256" key="1">
    <source>
        <dbReference type="ARBA" id="ARBA00004267"/>
    </source>
</evidence>
<protein>
    <recommendedName>
        <fullName evidence="6">Spindle pole body component</fullName>
    </recommendedName>
</protein>
<evidence type="ECO:0000256" key="4">
    <source>
        <dbReference type="ARBA" id="ARBA00022701"/>
    </source>
</evidence>
<evidence type="ECO:0000259" key="8">
    <source>
        <dbReference type="Pfam" id="PF04130"/>
    </source>
</evidence>
<evidence type="ECO:0000256" key="3">
    <source>
        <dbReference type="ARBA" id="ARBA00022490"/>
    </source>
</evidence>
<dbReference type="InterPro" id="IPR042241">
    <property type="entry name" value="GCP_C_sf"/>
</dbReference>
<organism evidence="10 11">
    <name type="scientific">Fomitopsis schrenkii</name>
    <name type="common">Brown rot fungus</name>
    <dbReference type="NCBI Taxonomy" id="2126942"/>
    <lineage>
        <taxon>Eukaryota</taxon>
        <taxon>Fungi</taxon>
        <taxon>Dikarya</taxon>
        <taxon>Basidiomycota</taxon>
        <taxon>Agaricomycotina</taxon>
        <taxon>Agaricomycetes</taxon>
        <taxon>Polyporales</taxon>
        <taxon>Fomitopsis</taxon>
    </lineage>
</organism>
<dbReference type="FunCoup" id="S8FJL3">
    <property type="interactions" value="4"/>
</dbReference>
<keyword evidence="11" id="KW-1185">Reference proteome</keyword>
<feature type="domain" description="Gamma tubulin complex component C-terminal" evidence="8">
    <location>
        <begin position="290"/>
        <end position="728"/>
    </location>
</feature>
<evidence type="ECO:0000256" key="2">
    <source>
        <dbReference type="ARBA" id="ARBA00010337"/>
    </source>
</evidence>
<evidence type="ECO:0000313" key="11">
    <source>
        <dbReference type="Proteomes" id="UP000015241"/>
    </source>
</evidence>
<dbReference type="GO" id="GO:0051225">
    <property type="term" value="P:spindle assembly"/>
    <property type="evidence" value="ECO:0007669"/>
    <property type="project" value="TreeGrafter"/>
</dbReference>
<dbReference type="InParanoid" id="S8FJL3"/>
<dbReference type="InterPro" id="IPR040457">
    <property type="entry name" value="GCP_C"/>
</dbReference>
<dbReference type="AlphaFoldDB" id="S8FJL3"/>
<evidence type="ECO:0000259" key="9">
    <source>
        <dbReference type="Pfam" id="PF17681"/>
    </source>
</evidence>
<reference evidence="10 11" key="1">
    <citation type="journal article" date="2012" name="Science">
        <title>The Paleozoic origin of enzymatic lignin decomposition reconstructed from 31 fungal genomes.</title>
        <authorList>
            <person name="Floudas D."/>
            <person name="Binder M."/>
            <person name="Riley R."/>
            <person name="Barry K."/>
            <person name="Blanchette R.A."/>
            <person name="Henrissat B."/>
            <person name="Martinez A.T."/>
            <person name="Otillar R."/>
            <person name="Spatafora J.W."/>
            <person name="Yadav J.S."/>
            <person name="Aerts A."/>
            <person name="Benoit I."/>
            <person name="Boyd A."/>
            <person name="Carlson A."/>
            <person name="Copeland A."/>
            <person name="Coutinho P.M."/>
            <person name="de Vries R.P."/>
            <person name="Ferreira P."/>
            <person name="Findley K."/>
            <person name="Foster B."/>
            <person name="Gaskell J."/>
            <person name="Glotzer D."/>
            <person name="Gorecki P."/>
            <person name="Heitman J."/>
            <person name="Hesse C."/>
            <person name="Hori C."/>
            <person name="Igarashi K."/>
            <person name="Jurgens J.A."/>
            <person name="Kallen N."/>
            <person name="Kersten P."/>
            <person name="Kohler A."/>
            <person name="Kuees U."/>
            <person name="Kumar T.K.A."/>
            <person name="Kuo A."/>
            <person name="LaButti K."/>
            <person name="Larrondo L.F."/>
            <person name="Lindquist E."/>
            <person name="Ling A."/>
            <person name="Lombard V."/>
            <person name="Lucas S."/>
            <person name="Lundell T."/>
            <person name="Martin R."/>
            <person name="McLaughlin D.J."/>
            <person name="Morgenstern I."/>
            <person name="Morin E."/>
            <person name="Murat C."/>
            <person name="Nagy L.G."/>
            <person name="Nolan M."/>
            <person name="Ohm R.A."/>
            <person name="Patyshakuliyeva A."/>
            <person name="Rokas A."/>
            <person name="Ruiz-Duenas F.J."/>
            <person name="Sabat G."/>
            <person name="Salamov A."/>
            <person name="Samejima M."/>
            <person name="Schmutz J."/>
            <person name="Slot J.C."/>
            <person name="St John F."/>
            <person name="Stenlid J."/>
            <person name="Sun H."/>
            <person name="Sun S."/>
            <person name="Syed K."/>
            <person name="Tsang A."/>
            <person name="Wiebenga A."/>
            <person name="Young D."/>
            <person name="Pisabarro A."/>
            <person name="Eastwood D.C."/>
            <person name="Martin F."/>
            <person name="Cullen D."/>
            <person name="Grigoriev I.V."/>
            <person name="Hibbett D.S."/>
        </authorList>
    </citation>
    <scope>NUCLEOTIDE SEQUENCE</scope>
    <source>
        <strain evidence="11">FP-58527</strain>
    </source>
</reference>
<dbReference type="PANTHER" id="PTHR19302:SF27">
    <property type="entry name" value="GAMMA-TUBULIN COMPLEX COMPONENT 4"/>
    <property type="match status" value="1"/>
</dbReference>
<dbReference type="InterPro" id="IPR041470">
    <property type="entry name" value="GCP_N"/>
</dbReference>
<keyword evidence="4 6" id="KW-0493">Microtubule</keyword>
<dbReference type="GO" id="GO:0031122">
    <property type="term" value="P:cytoplasmic microtubule organization"/>
    <property type="evidence" value="ECO:0007669"/>
    <property type="project" value="TreeGrafter"/>
</dbReference>
<dbReference type="InterPro" id="IPR007259">
    <property type="entry name" value="GCP"/>
</dbReference>
<dbReference type="OrthoDB" id="1608002at2759"/>
<dbReference type="GO" id="GO:0007020">
    <property type="term" value="P:microtubule nucleation"/>
    <property type="evidence" value="ECO:0007669"/>
    <property type="project" value="InterPro"/>
</dbReference>
<dbReference type="eggNOG" id="KOG2065">
    <property type="taxonomic scope" value="Eukaryota"/>
</dbReference>
<dbReference type="Gene3D" id="1.20.120.1900">
    <property type="entry name" value="Gamma-tubulin complex, C-terminal domain"/>
    <property type="match status" value="1"/>
</dbReference>
<evidence type="ECO:0000256" key="7">
    <source>
        <dbReference type="SAM" id="MobiDB-lite"/>
    </source>
</evidence>
<dbReference type="STRING" id="743788.S8FJL3"/>
<keyword evidence="3 6" id="KW-0963">Cytoplasm</keyword>
<keyword evidence="5 6" id="KW-0206">Cytoskeleton</keyword>
<evidence type="ECO:0000256" key="5">
    <source>
        <dbReference type="ARBA" id="ARBA00023212"/>
    </source>
</evidence>
<feature type="compositionally biased region" description="Polar residues" evidence="7">
    <location>
        <begin position="520"/>
        <end position="530"/>
    </location>
</feature>
<dbReference type="GO" id="GO:0051321">
    <property type="term" value="P:meiotic cell cycle"/>
    <property type="evidence" value="ECO:0007669"/>
    <property type="project" value="TreeGrafter"/>
</dbReference>